<organism evidence="1 2">
    <name type="scientific">Pseudaeromonas paramecii</name>
    <dbReference type="NCBI Taxonomy" id="2138166"/>
    <lineage>
        <taxon>Bacteria</taxon>
        <taxon>Pseudomonadati</taxon>
        <taxon>Pseudomonadota</taxon>
        <taxon>Gammaproteobacteria</taxon>
        <taxon>Aeromonadales</taxon>
        <taxon>Aeromonadaceae</taxon>
        <taxon>Pseudaeromonas</taxon>
    </lineage>
</organism>
<proteinExistence type="predicted"/>
<dbReference type="Pfam" id="PF10722">
    <property type="entry name" value="YbjN"/>
    <property type="match status" value="1"/>
</dbReference>
<gene>
    <name evidence="1" type="ORF">GCM10023095_04790</name>
</gene>
<evidence type="ECO:0000313" key="2">
    <source>
        <dbReference type="Proteomes" id="UP001501321"/>
    </source>
</evidence>
<dbReference type="Proteomes" id="UP001501321">
    <property type="component" value="Unassembled WGS sequence"/>
</dbReference>
<sequence length="151" mass="16915">MLHIPNFDIIIRWLQQGQIPHYMCDQCHGIHMVDVQSMEGVLESRLFVESEGLLLSTELEVRPSGLLLLVSELGRLNMNYPALKIFVDVVDDNLPRLMVCASAYIEAGMTPEQLTLFVQRTLAATQQLISECEQLGVLNPPESGSDLRAVH</sequence>
<evidence type="ECO:0000313" key="1">
    <source>
        <dbReference type="EMBL" id="GAA4493889.1"/>
    </source>
</evidence>
<comment type="caution">
    <text evidence="1">The sequence shown here is derived from an EMBL/GenBank/DDBJ whole genome shotgun (WGS) entry which is preliminary data.</text>
</comment>
<dbReference type="EMBL" id="BAABFC010000001">
    <property type="protein sequence ID" value="GAA4493889.1"/>
    <property type="molecule type" value="Genomic_DNA"/>
</dbReference>
<keyword evidence="2" id="KW-1185">Reference proteome</keyword>
<dbReference type="InterPro" id="IPR019660">
    <property type="entry name" value="Put_sensory_transdc_reg_YbjN"/>
</dbReference>
<reference evidence="2" key="1">
    <citation type="journal article" date="2019" name="Int. J. Syst. Evol. Microbiol.">
        <title>The Global Catalogue of Microorganisms (GCM) 10K type strain sequencing project: providing services to taxonomists for standard genome sequencing and annotation.</title>
        <authorList>
            <consortium name="The Broad Institute Genomics Platform"/>
            <consortium name="The Broad Institute Genome Sequencing Center for Infectious Disease"/>
            <person name="Wu L."/>
            <person name="Ma J."/>
        </authorList>
    </citation>
    <scope>NUCLEOTIDE SEQUENCE [LARGE SCALE GENOMIC DNA]</scope>
    <source>
        <strain evidence="2">JCM 32226</strain>
    </source>
</reference>
<protein>
    <submittedName>
        <fullName evidence="1">YbjN domain-containing protein</fullName>
    </submittedName>
</protein>
<name>A0ABP8PXH2_9GAMM</name>
<dbReference type="RefSeq" id="WP_345009681.1">
    <property type="nucleotide sequence ID" value="NZ_BAABFC010000001.1"/>
</dbReference>
<accession>A0ABP8PXH2</accession>